<evidence type="ECO:0000313" key="2">
    <source>
        <dbReference type="Proteomes" id="UP000789901"/>
    </source>
</evidence>
<sequence>MENDHLGIHSFKSGYFTHLTCGYLRSNEAIYFDAIDPYKISYVINIENHIYDIGGPVFTYIDINHVFLSGILTGGIGNI</sequence>
<keyword evidence="2" id="KW-1185">Reference proteome</keyword>
<dbReference type="Proteomes" id="UP000789901">
    <property type="component" value="Unassembled WGS sequence"/>
</dbReference>
<evidence type="ECO:0000313" key="1">
    <source>
        <dbReference type="EMBL" id="CAG8799564.1"/>
    </source>
</evidence>
<dbReference type="EMBL" id="CAJVQB010022425">
    <property type="protein sequence ID" value="CAG8799564.1"/>
    <property type="molecule type" value="Genomic_DNA"/>
</dbReference>
<accession>A0ABN7VTZ3</accession>
<comment type="caution">
    <text evidence="1">The sequence shown here is derived from an EMBL/GenBank/DDBJ whole genome shotgun (WGS) entry which is preliminary data.</text>
</comment>
<feature type="non-terminal residue" evidence="1">
    <location>
        <position position="79"/>
    </location>
</feature>
<proteinExistence type="predicted"/>
<organism evidence="1 2">
    <name type="scientific">Gigaspora margarita</name>
    <dbReference type="NCBI Taxonomy" id="4874"/>
    <lineage>
        <taxon>Eukaryota</taxon>
        <taxon>Fungi</taxon>
        <taxon>Fungi incertae sedis</taxon>
        <taxon>Mucoromycota</taxon>
        <taxon>Glomeromycotina</taxon>
        <taxon>Glomeromycetes</taxon>
        <taxon>Diversisporales</taxon>
        <taxon>Gigasporaceae</taxon>
        <taxon>Gigaspora</taxon>
    </lineage>
</organism>
<gene>
    <name evidence="1" type="ORF">GMARGA_LOCUS22814</name>
</gene>
<name>A0ABN7VTZ3_GIGMA</name>
<protein>
    <submittedName>
        <fullName evidence="1">44619_t:CDS:1</fullName>
    </submittedName>
</protein>
<reference evidence="1 2" key="1">
    <citation type="submission" date="2021-06" db="EMBL/GenBank/DDBJ databases">
        <authorList>
            <person name="Kallberg Y."/>
            <person name="Tangrot J."/>
            <person name="Rosling A."/>
        </authorList>
    </citation>
    <scope>NUCLEOTIDE SEQUENCE [LARGE SCALE GENOMIC DNA]</scope>
    <source>
        <strain evidence="1 2">120-4 pot B 10/14</strain>
    </source>
</reference>